<evidence type="ECO:0000256" key="5">
    <source>
        <dbReference type="ARBA" id="ARBA00023054"/>
    </source>
</evidence>
<feature type="region of interest" description="Disordered" evidence="8">
    <location>
        <begin position="333"/>
        <end position="362"/>
    </location>
</feature>
<dbReference type="GO" id="GO:1903565">
    <property type="term" value="P:negative regulation of protein localization to cilium"/>
    <property type="evidence" value="ECO:0007669"/>
    <property type="project" value="TreeGrafter"/>
</dbReference>
<dbReference type="GO" id="GO:0005737">
    <property type="term" value="C:cytoplasm"/>
    <property type="evidence" value="ECO:0007669"/>
    <property type="project" value="UniProtKB-SubCell"/>
</dbReference>
<evidence type="ECO:0000256" key="3">
    <source>
        <dbReference type="ARBA" id="ARBA00018920"/>
    </source>
</evidence>
<comment type="subunit">
    <text evidence="7">Self-associates. Interacts with BBS9; the interaction mediates the association of LZTL1 with the BBsome complex and regulates BBSome ciliary trafficking.</text>
</comment>
<dbReference type="PANTHER" id="PTHR21635">
    <property type="entry name" value="LEUCINE ZIPPER TRANSCRIPTION FACTOR LIKE"/>
    <property type="match status" value="1"/>
</dbReference>
<dbReference type="OrthoDB" id="313412at2759"/>
<evidence type="ECO:0000256" key="7">
    <source>
        <dbReference type="ARBA" id="ARBA00026004"/>
    </source>
</evidence>
<dbReference type="Proteomes" id="UP000708208">
    <property type="component" value="Unassembled WGS sequence"/>
</dbReference>
<proteinExistence type="inferred from homology"/>
<evidence type="ECO:0000256" key="8">
    <source>
        <dbReference type="SAM" id="MobiDB-lite"/>
    </source>
</evidence>
<evidence type="ECO:0000313" key="10">
    <source>
        <dbReference type="Proteomes" id="UP000708208"/>
    </source>
</evidence>
<evidence type="ECO:0000256" key="1">
    <source>
        <dbReference type="ARBA" id="ARBA00004496"/>
    </source>
</evidence>
<evidence type="ECO:0000256" key="4">
    <source>
        <dbReference type="ARBA" id="ARBA00022490"/>
    </source>
</evidence>
<protein>
    <recommendedName>
        <fullName evidence="3">Leucine zipper transcription factor-like protein 1</fullName>
    </recommendedName>
</protein>
<evidence type="ECO:0000256" key="2">
    <source>
        <dbReference type="ARBA" id="ARBA00008868"/>
    </source>
</evidence>
<evidence type="ECO:0000256" key="6">
    <source>
        <dbReference type="ARBA" id="ARBA00024898"/>
    </source>
</evidence>
<keyword evidence="5" id="KW-0175">Coiled coil</keyword>
<comment type="function">
    <text evidence="6">Regulates ciliary localization of the BBSome complex. Together with the BBSome complex, controls SMO ciliary trafficking and contributes to the sonic hedgehog (SHH) pathway regulation. May play a role in neurite outgrowth. May have tumor suppressor function.</text>
</comment>
<reference evidence="9" key="1">
    <citation type="submission" date="2021-06" db="EMBL/GenBank/DDBJ databases">
        <authorList>
            <person name="Hodson N. C."/>
            <person name="Mongue J. A."/>
            <person name="Jaron S. K."/>
        </authorList>
    </citation>
    <scope>NUCLEOTIDE SEQUENCE</scope>
</reference>
<keyword evidence="10" id="KW-1185">Reference proteome</keyword>
<comment type="caution">
    <text evidence="9">The sequence shown here is derived from an EMBL/GenBank/DDBJ whole genome shotgun (WGS) entry which is preliminary data.</text>
</comment>
<dbReference type="AlphaFoldDB" id="A0A8J2K6F2"/>
<name>A0A8J2K6F2_9HEXA</name>
<feature type="compositionally biased region" description="Acidic residues" evidence="8">
    <location>
        <begin position="338"/>
        <end position="353"/>
    </location>
</feature>
<dbReference type="EMBL" id="CAJVCH010195955">
    <property type="protein sequence ID" value="CAG7730528.1"/>
    <property type="molecule type" value="Genomic_DNA"/>
</dbReference>
<evidence type="ECO:0000313" key="9">
    <source>
        <dbReference type="EMBL" id="CAG7730528.1"/>
    </source>
</evidence>
<comment type="similarity">
    <text evidence="2">Belongs to the LZTFL1 family.</text>
</comment>
<accession>A0A8J2K6F2</accession>
<comment type="subcellular location">
    <subcellularLocation>
        <location evidence="1">Cytoplasm</location>
    </subcellularLocation>
</comment>
<feature type="region of interest" description="Disordered" evidence="8">
    <location>
        <begin position="260"/>
        <end position="281"/>
    </location>
</feature>
<dbReference type="Pfam" id="PF15294">
    <property type="entry name" value="Leu_zip"/>
    <property type="match status" value="1"/>
</dbReference>
<organism evidence="9 10">
    <name type="scientific">Allacma fusca</name>
    <dbReference type="NCBI Taxonomy" id="39272"/>
    <lineage>
        <taxon>Eukaryota</taxon>
        <taxon>Metazoa</taxon>
        <taxon>Ecdysozoa</taxon>
        <taxon>Arthropoda</taxon>
        <taxon>Hexapoda</taxon>
        <taxon>Collembola</taxon>
        <taxon>Symphypleona</taxon>
        <taxon>Sminthuridae</taxon>
        <taxon>Allacma</taxon>
    </lineage>
</organism>
<gene>
    <name evidence="9" type="ORF">AFUS01_LOCUS19165</name>
</gene>
<sequence>MFDCPWIYYVEIACVHFSTLYDNEALDLNPIHTDLVSDFLQLSRYQQTQRIKSIEHCFSNLLNYKIREDDTYNGDEVVKLVQDLQEIVVDEVNTELTDAIHTNVLLTQQLLKQAEDWHLTLTTNVAELENREKLNAIKNYDESQKKDPEKPTITVTHLKNVIPLEDYGAATALKQEVVQLLAENGILKRKIEELEIAAVGRGSEEDENAENLGSSQSLSRELEKAQKEIELLSAALTAANTQDEELLKVETAVEKMRLELESTRKSAQEDREKLREDLESREDKLRQVQSSLLLAEKDLEKKFQATGAYANMKKMLMQKNRIIKQLRQKLAQYGAQEEKEEEEEEVTKDEENDLDKYDDSDA</sequence>
<dbReference type="PANTHER" id="PTHR21635:SF0">
    <property type="entry name" value="LEUCINE ZIPPER TRANSCRIPTION FACTOR-LIKE PROTEIN 1"/>
    <property type="match status" value="1"/>
</dbReference>
<keyword evidence="4" id="KW-0963">Cytoplasm</keyword>
<dbReference type="InterPro" id="IPR026157">
    <property type="entry name" value="LZTFL1"/>
</dbReference>